<keyword evidence="3" id="KW-1185">Reference proteome</keyword>
<sequence length="297" mass="33087">MELLHIHKDTWAAVGATALIPFYRLTDTDIVLLDTGIAASDREGLTALLEEHGLRPKGILCSHAHYDHVGNAAYLRRRYGCPIAMPMIEAAICADATAFRANYETLTYGTIQSMFPEECFLSDVLISPDIDHLDFCGVRFGLLPLPGHSAGQMGFITPDGTAYLADCLLGPEQLQRFKLPTIMHIARDLTVMESLRSLRCPVYVLAHKTSVTELGPVIDANIAAIHDKGRRLLSCLTDGMTADQWLYAYCRQEGIHTHDPFRISVTQRNFLHLSNWLVDEGRVALHHDLCVSRYSKV</sequence>
<dbReference type="GO" id="GO:0016787">
    <property type="term" value="F:hydrolase activity"/>
    <property type="evidence" value="ECO:0007669"/>
    <property type="project" value="UniProtKB-KW"/>
</dbReference>
<dbReference type="EMBL" id="AP023418">
    <property type="protein sequence ID" value="BCK80823.1"/>
    <property type="molecule type" value="Genomic_DNA"/>
</dbReference>
<dbReference type="KEGG" id="vcop:MM50RIKEN_05860"/>
<dbReference type="Pfam" id="PF00753">
    <property type="entry name" value="Lactamase_B"/>
    <property type="match status" value="1"/>
</dbReference>
<organism evidence="2 3">
    <name type="scientific">Vescimonas coprocola</name>
    <dbReference type="NCBI Taxonomy" id="2714355"/>
    <lineage>
        <taxon>Bacteria</taxon>
        <taxon>Bacillati</taxon>
        <taxon>Bacillota</taxon>
        <taxon>Clostridia</taxon>
        <taxon>Eubacteriales</taxon>
        <taxon>Oscillospiraceae</taxon>
        <taxon>Vescimonas</taxon>
    </lineage>
</organism>
<feature type="domain" description="Metallo-beta-lactamase" evidence="1">
    <location>
        <begin position="19"/>
        <end position="207"/>
    </location>
</feature>
<dbReference type="Proteomes" id="UP000681035">
    <property type="component" value="Chromosome"/>
</dbReference>
<proteinExistence type="predicted"/>
<accession>A0A810Q8A3</accession>
<reference evidence="2" key="1">
    <citation type="submission" date="2020-09" db="EMBL/GenBank/DDBJ databases">
        <title>New species isolated from human feces.</title>
        <authorList>
            <person name="Kitahara M."/>
            <person name="Shigeno Y."/>
            <person name="Shime M."/>
            <person name="Matsumoto Y."/>
            <person name="Nakamura S."/>
            <person name="Motooka D."/>
            <person name="Fukuoka S."/>
            <person name="Nishikawa H."/>
            <person name="Benno Y."/>
        </authorList>
    </citation>
    <scope>NUCLEOTIDE SEQUENCE</scope>
    <source>
        <strain evidence="2">MM50</strain>
    </source>
</reference>
<dbReference type="RefSeq" id="WP_213541680.1">
    <property type="nucleotide sequence ID" value="NZ_AP023418.1"/>
</dbReference>
<dbReference type="InterPro" id="IPR001279">
    <property type="entry name" value="Metallo-B-lactamas"/>
</dbReference>
<dbReference type="SMART" id="SM00849">
    <property type="entry name" value="Lactamase_B"/>
    <property type="match status" value="1"/>
</dbReference>
<evidence type="ECO:0000313" key="3">
    <source>
        <dbReference type="Proteomes" id="UP000681035"/>
    </source>
</evidence>
<dbReference type="InterPro" id="IPR036866">
    <property type="entry name" value="RibonucZ/Hydroxyglut_hydro"/>
</dbReference>
<protein>
    <submittedName>
        <fullName evidence="2">MBL fold hydrolase</fullName>
    </submittedName>
</protein>
<dbReference type="Gene3D" id="3.60.15.10">
    <property type="entry name" value="Ribonuclease Z/Hydroxyacylglutathione hydrolase-like"/>
    <property type="match status" value="1"/>
</dbReference>
<evidence type="ECO:0000259" key="1">
    <source>
        <dbReference type="SMART" id="SM00849"/>
    </source>
</evidence>
<dbReference type="SUPFAM" id="SSF56281">
    <property type="entry name" value="Metallo-hydrolase/oxidoreductase"/>
    <property type="match status" value="1"/>
</dbReference>
<evidence type="ECO:0000313" key="2">
    <source>
        <dbReference type="EMBL" id="BCK80823.1"/>
    </source>
</evidence>
<name>A0A810Q8A3_9FIRM</name>
<keyword evidence="2" id="KW-0378">Hydrolase</keyword>
<gene>
    <name evidence="2" type="ORF">MM50RIKEN_05860</name>
</gene>
<dbReference type="AlphaFoldDB" id="A0A810Q8A3"/>